<evidence type="ECO:0000313" key="5">
    <source>
        <dbReference type="EMBL" id="MBP1906234.1"/>
    </source>
</evidence>
<name>A0ABS4FUL2_9BACL</name>
<keyword evidence="3" id="KW-0804">Transcription</keyword>
<organism evidence="5 6">
    <name type="scientific">Paenibacillus turicensis</name>
    <dbReference type="NCBI Taxonomy" id="160487"/>
    <lineage>
        <taxon>Bacteria</taxon>
        <taxon>Bacillati</taxon>
        <taxon>Bacillota</taxon>
        <taxon>Bacilli</taxon>
        <taxon>Bacillales</taxon>
        <taxon>Paenibacillaceae</taxon>
        <taxon>Paenibacillus</taxon>
    </lineage>
</organism>
<proteinExistence type="predicted"/>
<keyword evidence="6" id="KW-1185">Reference proteome</keyword>
<dbReference type="InterPro" id="IPR009057">
    <property type="entry name" value="Homeodomain-like_sf"/>
</dbReference>
<evidence type="ECO:0000259" key="4">
    <source>
        <dbReference type="PROSITE" id="PS01124"/>
    </source>
</evidence>
<protein>
    <submittedName>
        <fullName evidence="5">AraC-like DNA-binding protein</fullName>
    </submittedName>
</protein>
<reference evidence="5 6" key="1">
    <citation type="submission" date="2021-03" db="EMBL/GenBank/DDBJ databases">
        <title>Genomic Encyclopedia of Type Strains, Phase IV (KMG-IV): sequencing the most valuable type-strain genomes for metagenomic binning, comparative biology and taxonomic classification.</title>
        <authorList>
            <person name="Goeker M."/>
        </authorList>
    </citation>
    <scope>NUCLEOTIDE SEQUENCE [LARGE SCALE GENOMIC DNA]</scope>
    <source>
        <strain evidence="5 6">DSM 14349</strain>
    </source>
</reference>
<dbReference type="InterPro" id="IPR018060">
    <property type="entry name" value="HTH_AraC"/>
</dbReference>
<evidence type="ECO:0000313" key="6">
    <source>
        <dbReference type="Proteomes" id="UP001519272"/>
    </source>
</evidence>
<dbReference type="InterPro" id="IPR037923">
    <property type="entry name" value="HTH-like"/>
</dbReference>
<dbReference type="PANTHER" id="PTHR43280">
    <property type="entry name" value="ARAC-FAMILY TRANSCRIPTIONAL REGULATOR"/>
    <property type="match status" value="1"/>
</dbReference>
<evidence type="ECO:0000256" key="3">
    <source>
        <dbReference type="ARBA" id="ARBA00023163"/>
    </source>
</evidence>
<keyword evidence="2" id="KW-0238">DNA-binding</keyword>
<keyword evidence="1" id="KW-0805">Transcription regulation</keyword>
<dbReference type="SUPFAM" id="SSF51215">
    <property type="entry name" value="Regulatory protein AraC"/>
    <property type="match status" value="1"/>
</dbReference>
<dbReference type="InterPro" id="IPR018062">
    <property type="entry name" value="HTH_AraC-typ_CS"/>
</dbReference>
<dbReference type="PROSITE" id="PS00041">
    <property type="entry name" value="HTH_ARAC_FAMILY_1"/>
    <property type="match status" value="1"/>
</dbReference>
<dbReference type="RefSeq" id="WP_210089835.1">
    <property type="nucleotide sequence ID" value="NZ_JAGGKG010000013.1"/>
</dbReference>
<dbReference type="PANTHER" id="PTHR43280:SF28">
    <property type="entry name" value="HTH-TYPE TRANSCRIPTIONAL ACTIVATOR RHAS"/>
    <property type="match status" value="1"/>
</dbReference>
<dbReference type="SMART" id="SM00342">
    <property type="entry name" value="HTH_ARAC"/>
    <property type="match status" value="1"/>
</dbReference>
<dbReference type="Gene3D" id="1.10.10.60">
    <property type="entry name" value="Homeodomain-like"/>
    <property type="match status" value="2"/>
</dbReference>
<dbReference type="Proteomes" id="UP001519272">
    <property type="component" value="Unassembled WGS sequence"/>
</dbReference>
<dbReference type="PROSITE" id="PS01124">
    <property type="entry name" value="HTH_ARAC_FAMILY_2"/>
    <property type="match status" value="1"/>
</dbReference>
<evidence type="ECO:0000256" key="2">
    <source>
        <dbReference type="ARBA" id="ARBA00023125"/>
    </source>
</evidence>
<gene>
    <name evidence="5" type="ORF">J2Z32_002883</name>
</gene>
<accession>A0ABS4FUL2</accession>
<dbReference type="InterPro" id="IPR020449">
    <property type="entry name" value="Tscrpt_reg_AraC-type_HTH"/>
</dbReference>
<feature type="domain" description="HTH araC/xylS-type" evidence="4">
    <location>
        <begin position="188"/>
        <end position="286"/>
    </location>
</feature>
<dbReference type="SUPFAM" id="SSF46689">
    <property type="entry name" value="Homeodomain-like"/>
    <property type="match status" value="2"/>
</dbReference>
<evidence type="ECO:0000256" key="1">
    <source>
        <dbReference type="ARBA" id="ARBA00023015"/>
    </source>
</evidence>
<sequence length="293" mass="33476">MYIQFTAPPLPHYIVSGISEMAVGDRHPNRQNIGVFDLLVASKGCLYIADANQKYEVHAGQFLILRPDSHHYSYMGCKEESIHHWLHFQLLGDWSIQNEVKTEYEHHGPPMTLSPFSTSSYKITVPQFAKLPQLPKVIQMINTLTQMNSHIHLPSVRLKQQALFQEVILLLSSSGSEEAPSPQAVCAERAASYLREHYREPFSSQALASNVNFHPVYIARCMKKVFGCSPSVYLIQLRVEQAKLLLLQTNLTVERIAEEVGFNQAAYFTACFKKFEGISPRKYRQRFTWTKDS</sequence>
<dbReference type="Pfam" id="PF12833">
    <property type="entry name" value="HTH_18"/>
    <property type="match status" value="1"/>
</dbReference>
<dbReference type="PRINTS" id="PR00032">
    <property type="entry name" value="HTHARAC"/>
</dbReference>
<comment type="caution">
    <text evidence="5">The sequence shown here is derived from an EMBL/GenBank/DDBJ whole genome shotgun (WGS) entry which is preliminary data.</text>
</comment>
<dbReference type="EMBL" id="JAGGKG010000013">
    <property type="protein sequence ID" value="MBP1906234.1"/>
    <property type="molecule type" value="Genomic_DNA"/>
</dbReference>